<sequence length="96" mass="10628">MTELTDHELKAINLIIARLAPLKRDQMLADLAAAEIEVLLADRSMLRFHLPGHVPSSPGQTPLGQVGGQGDELLDVVLFEDSDGRLFEVERTWPEL</sequence>
<name>A0A6G4R124_9CAUL</name>
<evidence type="ECO:0000313" key="1">
    <source>
        <dbReference type="EMBL" id="NGM51195.1"/>
    </source>
</evidence>
<gene>
    <name evidence="1" type="ORF">G5B46_16410</name>
</gene>
<dbReference type="AlphaFoldDB" id="A0A6G4R124"/>
<proteinExistence type="predicted"/>
<accession>A0A6G4R124</accession>
<dbReference type="EMBL" id="JAAKGT010000008">
    <property type="protein sequence ID" value="NGM51195.1"/>
    <property type="molecule type" value="Genomic_DNA"/>
</dbReference>
<organism evidence="1">
    <name type="scientific">Caulobacter sp. 602-2</name>
    <dbReference type="NCBI Taxonomy" id="2710887"/>
    <lineage>
        <taxon>Bacteria</taxon>
        <taxon>Pseudomonadati</taxon>
        <taxon>Pseudomonadota</taxon>
        <taxon>Alphaproteobacteria</taxon>
        <taxon>Caulobacterales</taxon>
        <taxon>Caulobacteraceae</taxon>
        <taxon>Caulobacter</taxon>
    </lineage>
</organism>
<dbReference type="RefSeq" id="WP_165260432.1">
    <property type="nucleotide sequence ID" value="NZ_JAAKGT010000008.1"/>
</dbReference>
<reference evidence="1" key="1">
    <citation type="submission" date="2020-02" db="EMBL/GenBank/DDBJ databases">
        <authorList>
            <person name="Gao J."/>
            <person name="Sun J."/>
        </authorList>
    </citation>
    <scope>NUCLEOTIDE SEQUENCE</scope>
    <source>
        <strain evidence="1">602-2</strain>
    </source>
</reference>
<protein>
    <submittedName>
        <fullName evidence="1">Uncharacterized protein</fullName>
    </submittedName>
</protein>
<comment type="caution">
    <text evidence="1">The sequence shown here is derived from an EMBL/GenBank/DDBJ whole genome shotgun (WGS) entry which is preliminary data.</text>
</comment>